<feature type="non-terminal residue" evidence="2">
    <location>
        <position position="48"/>
    </location>
</feature>
<dbReference type="Proteomes" id="UP000752696">
    <property type="component" value="Unassembled WGS sequence"/>
</dbReference>
<keyword evidence="1" id="KW-0472">Membrane</keyword>
<accession>A0A6V7H2N4</accession>
<keyword evidence="1" id="KW-0812">Transmembrane</keyword>
<protein>
    <submittedName>
        <fullName evidence="2">Uncharacterized protein</fullName>
    </submittedName>
</protein>
<proteinExistence type="predicted"/>
<keyword evidence="1" id="KW-1133">Transmembrane helix</keyword>
<name>A0A6V7H2N4_9HYME</name>
<evidence type="ECO:0000313" key="2">
    <source>
        <dbReference type="EMBL" id="CAD1473363.1"/>
    </source>
</evidence>
<evidence type="ECO:0000313" key="3">
    <source>
        <dbReference type="Proteomes" id="UP000752696"/>
    </source>
</evidence>
<gene>
    <name evidence="2" type="ORF">MHI_LOCUS374096</name>
</gene>
<comment type="caution">
    <text evidence="2">The sequence shown here is derived from an EMBL/GenBank/DDBJ whole genome shotgun (WGS) entry which is preliminary data.</text>
</comment>
<reference evidence="2" key="1">
    <citation type="submission" date="2020-07" db="EMBL/GenBank/DDBJ databases">
        <authorList>
            <person name="Nazaruddin N."/>
        </authorList>
    </citation>
    <scope>NUCLEOTIDE SEQUENCE</scope>
</reference>
<keyword evidence="3" id="KW-1185">Reference proteome</keyword>
<evidence type="ECO:0000256" key="1">
    <source>
        <dbReference type="SAM" id="Phobius"/>
    </source>
</evidence>
<dbReference type="AlphaFoldDB" id="A0A6V7H2N4"/>
<feature type="transmembrane region" description="Helical" evidence="1">
    <location>
        <begin position="27"/>
        <end position="46"/>
    </location>
</feature>
<organism evidence="2 3">
    <name type="scientific">Heterotrigona itama</name>
    <dbReference type="NCBI Taxonomy" id="395501"/>
    <lineage>
        <taxon>Eukaryota</taxon>
        <taxon>Metazoa</taxon>
        <taxon>Ecdysozoa</taxon>
        <taxon>Arthropoda</taxon>
        <taxon>Hexapoda</taxon>
        <taxon>Insecta</taxon>
        <taxon>Pterygota</taxon>
        <taxon>Neoptera</taxon>
        <taxon>Endopterygota</taxon>
        <taxon>Hymenoptera</taxon>
        <taxon>Apocrita</taxon>
        <taxon>Aculeata</taxon>
        <taxon>Apoidea</taxon>
        <taxon>Anthophila</taxon>
        <taxon>Apidae</taxon>
        <taxon>Heterotrigona</taxon>
    </lineage>
</organism>
<sequence length="48" mass="5600">MDFIGYKHYRLLKFCFFATGLTPYKPTLLSVLHTTIVYLILLSQTLSM</sequence>
<dbReference type="EMBL" id="CAJDYZ010006398">
    <property type="protein sequence ID" value="CAD1473363.1"/>
    <property type="molecule type" value="Genomic_DNA"/>
</dbReference>